<dbReference type="InterPro" id="IPR023213">
    <property type="entry name" value="CAT-like_dom_sf"/>
</dbReference>
<feature type="region of interest" description="Disordered" evidence="4">
    <location>
        <begin position="1247"/>
        <end position="1266"/>
    </location>
</feature>
<dbReference type="PANTHER" id="PTHR45527">
    <property type="entry name" value="NONRIBOSOMAL PEPTIDE SYNTHETASE"/>
    <property type="match status" value="1"/>
</dbReference>
<evidence type="ECO:0000256" key="3">
    <source>
        <dbReference type="ARBA" id="ARBA00022553"/>
    </source>
</evidence>
<dbReference type="SUPFAM" id="SSF53335">
    <property type="entry name" value="S-adenosyl-L-methionine-dependent methyltransferases"/>
    <property type="match status" value="1"/>
</dbReference>
<dbReference type="InterPro" id="IPR000873">
    <property type="entry name" value="AMP-dep_synth/lig_dom"/>
</dbReference>
<sequence length="1834" mass="202520">MTEHELEGFRLSPQQERAWALGGDRLHAAGLAVLSGSCDEGRLRAAVAAVVARHEILRTVFPSLPGMSAPLQRILAEPRFQWECDDLRGRDAAEALAELERGLSEVEPFDLQRGPLLRCRLARLAGDRAALVITLPALCADDATLDLFLAELSHAYVETGAYAPGAGGADPGEEGEGDLQYADLAEWQAGMCKEEEAGFWQRLEIPNVEHRLRSARDLRELAGEILTVSEALPDATAGALGSFLREHGLDAESFWFAAWLLFARRNVDDDVVTVSKLFSCRTVEPLDAALGPIAKYIPVFYRPDPGAGFLRNIGDLRVLIADFAEHQIYFSWSLLSSAGAARSLGFSFCAAADAEAGGLGLSWQRKVVLAEPFDVELCVEARARDGHAPRVERLSLRHRGDRLDAARARRLLQGFMAMVDELIAHPGRPLRLLGTLGHEERRLVLDTWNHTARDVPAASSFYELFSRQAGRSPDRAALVFGDRTFTYRELDVAARRAAAALRKRGAGPEVLVPLVVERSIEAIVGLLAVLAAGGAYVPIDPHQPEARSKLMLAGLGKGPVLSVSRWRDLLVSLGVDTAERAVFLDRDLDEPTAAPEAPARPEHAAYMIYTSGSTGTPKGVVVTNTSLVNLAFAMRESAYSDLRSPLRVSLNAPLVFDASIKQLTQLAFGDTLHLVPEEIRPDGEALLAFLQQHRLDVLDVTPSQLKLLLYAGLERHPEALPARVLIGGEALDPADWERLGALSATTFLNVYGPTENTDVSTTAKVTSGGGRRPVIGRPIANVRAYVLDGAMTPVPVGATGELYLGGAGVSRGYLGGPALTAARFVPDPFSGEPGARLYRSGDLVRLDDGGDIEFLGRADHQVKIRGYRVELGEIESVIAAHPGVAQAAVTVGEGSAGDPRLVGYVVPSRKGSSEVDGRERHRLPNDMAVVHQNKNETDYLYEEIFVKKSYSLYGIELPKDAVVFDVGANIGMFSLYVASHCEGARVFAFEPLGPIYECLARNAELYGEGVEAFQLGLSDREESRTFAYYPRYSMMSGAHAYAKPEDEVQVIRRYLEREMGSGSAQAAELLAHADELLAGRFEAELHACRLRRLGDVIRERGVTHIDLLKIDVQRAEMDVLRGLDDRDFQIIDQVVMEVHAAAGEESETRLDELRACLGGHGFEVVVEQDELLQGTDRYNVYASRRGLKAREHGLSAMASRRELIERARPVSPELLRDHTRDRLPEHMVPAAFVLLERFPLTRNGKVDRAALPPPPDLSAATGPAQRPPLSPMEEILWGLWADVLGTVHLGLDKSFFALGGHSLLVTQLVSRIREALQVDLPLRSVFEAPTIRSLARVLDQERTKAHEGAPRPEAPRLLPAPRTGELPLSFAQQRLWFLQQMNPEDTSYNAPVAFRVSGRLSTDTLQRALDHLVYRHEILRTTFVMRAERPVQVIHEPRPVSIPVTDLTAMEDPEREAEVVRRIQAEARRPFSLGEGPLFRLELLRLGPRQHVLIFDMHHIISDAWSMAIFVRELVEVYRALLASRAPDLPPLSIQYADYAVWQQAWLSGAVYREHLEHWRRRLSGDLPALQLPLDAPRERRRHDTGRRAVFTVDPELTAALKALCARYGTTLYMTLLSAFLVLLGRTKEQKDLLLGLAIAGRDRVETENVIGCFINMLVLRFDLSGAPRFADLLRQARKVTLDAYEHQAMPFDHLVKELNPPRGKGVTPFFQAAFGLQNAPIGDLRLPGLEFTLIPQEQEKVRYDLTIWVNEQAGGLSIDWTYSDELFQEQTIADMARRYEALLRAVAADPEARIHSYELLSAEDKQGRREEQARKQASLSSRLSASSRKGGAP</sequence>
<dbReference type="InterPro" id="IPR006342">
    <property type="entry name" value="FkbM_mtfrase"/>
</dbReference>
<feature type="compositionally biased region" description="Basic and acidic residues" evidence="4">
    <location>
        <begin position="1341"/>
        <end position="1354"/>
    </location>
</feature>
<dbReference type="PROSITE" id="PS50075">
    <property type="entry name" value="CARRIER"/>
    <property type="match status" value="1"/>
</dbReference>
<dbReference type="InterPro" id="IPR001242">
    <property type="entry name" value="Condensation_dom"/>
</dbReference>
<dbReference type="Gene3D" id="2.30.38.10">
    <property type="entry name" value="Luciferase, Domain 3"/>
    <property type="match status" value="1"/>
</dbReference>
<name>A0A2L0ESN9_SORCE</name>
<proteinExistence type="predicted"/>
<dbReference type="InterPro" id="IPR020845">
    <property type="entry name" value="AMP-binding_CS"/>
</dbReference>
<accession>A0A2L0ESN9</accession>
<evidence type="ECO:0000313" key="6">
    <source>
        <dbReference type="EMBL" id="AUX42316.1"/>
    </source>
</evidence>
<keyword evidence="3" id="KW-0597">Phosphoprotein</keyword>
<feature type="domain" description="Carrier" evidence="5">
    <location>
        <begin position="1267"/>
        <end position="1342"/>
    </location>
</feature>
<dbReference type="CDD" id="cd05930">
    <property type="entry name" value="A_NRPS"/>
    <property type="match status" value="1"/>
</dbReference>
<dbReference type="Pfam" id="PF05050">
    <property type="entry name" value="Methyltransf_21"/>
    <property type="match status" value="1"/>
</dbReference>
<feature type="region of interest" description="Disordered" evidence="4">
    <location>
        <begin position="1341"/>
        <end position="1362"/>
    </location>
</feature>
<dbReference type="Proteomes" id="UP000238348">
    <property type="component" value="Chromosome"/>
</dbReference>
<evidence type="ECO:0000256" key="4">
    <source>
        <dbReference type="SAM" id="MobiDB-lite"/>
    </source>
</evidence>
<dbReference type="InterPro" id="IPR036736">
    <property type="entry name" value="ACP-like_sf"/>
</dbReference>
<dbReference type="Gene3D" id="3.30.559.10">
    <property type="entry name" value="Chloramphenicol acetyltransferase-like domain"/>
    <property type="match status" value="2"/>
</dbReference>
<dbReference type="SMART" id="SM00823">
    <property type="entry name" value="PKS_PP"/>
    <property type="match status" value="1"/>
</dbReference>
<dbReference type="OrthoDB" id="6297021at2"/>
<keyword evidence="2" id="KW-0596">Phosphopantetheine</keyword>
<dbReference type="GO" id="GO:0005737">
    <property type="term" value="C:cytoplasm"/>
    <property type="evidence" value="ECO:0007669"/>
    <property type="project" value="TreeGrafter"/>
</dbReference>
<comment type="cofactor">
    <cofactor evidence="1">
        <name>pantetheine 4'-phosphate</name>
        <dbReference type="ChEBI" id="CHEBI:47942"/>
    </cofactor>
</comment>
<dbReference type="NCBIfam" id="TIGR01733">
    <property type="entry name" value="AA-adenyl-dom"/>
    <property type="match status" value="1"/>
</dbReference>
<dbReference type="PROSITE" id="PS00012">
    <property type="entry name" value="PHOSPHOPANTETHEINE"/>
    <property type="match status" value="1"/>
</dbReference>
<gene>
    <name evidence="6" type="ORF">SOCE26_037460</name>
</gene>
<dbReference type="InterPro" id="IPR010071">
    <property type="entry name" value="AA_adenyl_dom"/>
</dbReference>
<protein>
    <recommendedName>
        <fullName evidence="5">Carrier domain-containing protein</fullName>
    </recommendedName>
</protein>
<dbReference type="GO" id="GO:0044550">
    <property type="term" value="P:secondary metabolite biosynthetic process"/>
    <property type="evidence" value="ECO:0007669"/>
    <property type="project" value="TreeGrafter"/>
</dbReference>
<evidence type="ECO:0000256" key="1">
    <source>
        <dbReference type="ARBA" id="ARBA00001957"/>
    </source>
</evidence>
<feature type="compositionally biased region" description="Basic and acidic residues" evidence="4">
    <location>
        <begin position="1804"/>
        <end position="1815"/>
    </location>
</feature>
<dbReference type="SUPFAM" id="SSF52777">
    <property type="entry name" value="CoA-dependent acyltransferases"/>
    <property type="match status" value="4"/>
</dbReference>
<dbReference type="FunFam" id="3.30.559.10:FF:000012">
    <property type="entry name" value="Non-ribosomal peptide synthetase"/>
    <property type="match status" value="1"/>
</dbReference>
<dbReference type="Pfam" id="PF00501">
    <property type="entry name" value="AMP-binding"/>
    <property type="match status" value="1"/>
</dbReference>
<dbReference type="Gene3D" id="1.10.1200.10">
    <property type="entry name" value="ACP-like"/>
    <property type="match status" value="1"/>
</dbReference>
<dbReference type="SUPFAM" id="SSF47336">
    <property type="entry name" value="ACP-like"/>
    <property type="match status" value="1"/>
</dbReference>
<dbReference type="InterPro" id="IPR045851">
    <property type="entry name" value="AMP-bd_C_sf"/>
</dbReference>
<dbReference type="FunFam" id="1.10.1200.10:FF:000016">
    <property type="entry name" value="Non-ribosomal peptide synthase"/>
    <property type="match status" value="1"/>
</dbReference>
<dbReference type="Gene3D" id="3.40.50.150">
    <property type="entry name" value="Vaccinia Virus protein VP39"/>
    <property type="match status" value="1"/>
</dbReference>
<dbReference type="InterPro" id="IPR020806">
    <property type="entry name" value="PKS_PP-bd"/>
</dbReference>
<dbReference type="NCBIfam" id="TIGR01444">
    <property type="entry name" value="fkbM_fam"/>
    <property type="match status" value="1"/>
</dbReference>
<dbReference type="FunFam" id="2.30.38.10:FF:000001">
    <property type="entry name" value="Non-ribosomal peptide synthetase PvdI"/>
    <property type="match status" value="1"/>
</dbReference>
<dbReference type="Gene3D" id="3.30.300.30">
    <property type="match status" value="2"/>
</dbReference>
<dbReference type="SUPFAM" id="SSF56801">
    <property type="entry name" value="Acetyl-CoA synthetase-like"/>
    <property type="match status" value="1"/>
</dbReference>
<evidence type="ECO:0000259" key="5">
    <source>
        <dbReference type="PROSITE" id="PS50075"/>
    </source>
</evidence>
<feature type="compositionally biased region" description="Low complexity" evidence="4">
    <location>
        <begin position="1818"/>
        <end position="1834"/>
    </location>
</feature>
<reference evidence="6 7" key="1">
    <citation type="submission" date="2015-09" db="EMBL/GenBank/DDBJ databases">
        <title>Sorangium comparison.</title>
        <authorList>
            <person name="Zaburannyi N."/>
            <person name="Bunk B."/>
            <person name="Overmann J."/>
            <person name="Mueller R."/>
        </authorList>
    </citation>
    <scope>NUCLEOTIDE SEQUENCE [LARGE SCALE GENOMIC DNA]</scope>
    <source>
        <strain evidence="6 7">So ce26</strain>
    </source>
</reference>
<dbReference type="InterPro" id="IPR029063">
    <property type="entry name" value="SAM-dependent_MTases_sf"/>
</dbReference>
<organism evidence="6 7">
    <name type="scientific">Sorangium cellulosum</name>
    <name type="common">Polyangium cellulosum</name>
    <dbReference type="NCBI Taxonomy" id="56"/>
    <lineage>
        <taxon>Bacteria</taxon>
        <taxon>Pseudomonadati</taxon>
        <taxon>Myxococcota</taxon>
        <taxon>Polyangia</taxon>
        <taxon>Polyangiales</taxon>
        <taxon>Polyangiaceae</taxon>
        <taxon>Sorangium</taxon>
    </lineage>
</organism>
<dbReference type="PANTHER" id="PTHR45527:SF1">
    <property type="entry name" value="FATTY ACID SYNTHASE"/>
    <property type="match status" value="1"/>
</dbReference>
<dbReference type="FunFam" id="3.40.50.980:FF:000001">
    <property type="entry name" value="Non-ribosomal peptide synthetase"/>
    <property type="match status" value="1"/>
</dbReference>
<dbReference type="Gene3D" id="3.40.50.980">
    <property type="match status" value="2"/>
</dbReference>
<feature type="region of interest" description="Disordered" evidence="4">
    <location>
        <begin position="1804"/>
        <end position="1834"/>
    </location>
</feature>
<evidence type="ECO:0000256" key="2">
    <source>
        <dbReference type="ARBA" id="ARBA00022450"/>
    </source>
</evidence>
<evidence type="ECO:0000313" key="7">
    <source>
        <dbReference type="Proteomes" id="UP000238348"/>
    </source>
</evidence>
<dbReference type="Pfam" id="PF00550">
    <property type="entry name" value="PP-binding"/>
    <property type="match status" value="1"/>
</dbReference>
<dbReference type="Pfam" id="PF00668">
    <property type="entry name" value="Condensation"/>
    <property type="match status" value="2"/>
</dbReference>
<dbReference type="GO" id="GO:0003824">
    <property type="term" value="F:catalytic activity"/>
    <property type="evidence" value="ECO:0007669"/>
    <property type="project" value="InterPro"/>
</dbReference>
<dbReference type="InterPro" id="IPR009081">
    <property type="entry name" value="PP-bd_ACP"/>
</dbReference>
<dbReference type="GO" id="GO:0031177">
    <property type="term" value="F:phosphopantetheine binding"/>
    <property type="evidence" value="ECO:0007669"/>
    <property type="project" value="InterPro"/>
</dbReference>
<dbReference type="InterPro" id="IPR006162">
    <property type="entry name" value="Ppantetheine_attach_site"/>
</dbReference>
<dbReference type="Gene3D" id="3.30.559.30">
    <property type="entry name" value="Nonribosomal peptide synthetase, condensation domain"/>
    <property type="match status" value="2"/>
</dbReference>
<dbReference type="GO" id="GO:0072330">
    <property type="term" value="P:monocarboxylic acid biosynthetic process"/>
    <property type="evidence" value="ECO:0007669"/>
    <property type="project" value="UniProtKB-ARBA"/>
</dbReference>
<dbReference type="RefSeq" id="WP_104981149.1">
    <property type="nucleotide sequence ID" value="NZ_CP012673.1"/>
</dbReference>
<dbReference type="PROSITE" id="PS00455">
    <property type="entry name" value="AMP_BINDING"/>
    <property type="match status" value="1"/>
</dbReference>
<dbReference type="CDD" id="cd19531">
    <property type="entry name" value="LCL_NRPS-like"/>
    <property type="match status" value="1"/>
</dbReference>
<dbReference type="EMBL" id="CP012673">
    <property type="protein sequence ID" value="AUX42316.1"/>
    <property type="molecule type" value="Genomic_DNA"/>
</dbReference>
<dbReference type="GO" id="GO:0043041">
    <property type="term" value="P:amino acid activation for nonribosomal peptide biosynthetic process"/>
    <property type="evidence" value="ECO:0007669"/>
    <property type="project" value="TreeGrafter"/>
</dbReference>